<evidence type="ECO:0000256" key="21">
    <source>
        <dbReference type="ARBA" id="ARBA00022843"/>
    </source>
</evidence>
<reference evidence="37 38" key="1">
    <citation type="submission" date="2025-04" db="UniProtKB">
        <authorList>
            <consortium name="RefSeq"/>
        </authorList>
    </citation>
    <scope>IDENTIFICATION</scope>
</reference>
<dbReference type="Gene3D" id="3.40.800.20">
    <property type="entry name" value="Histone deacetylase domain"/>
    <property type="match status" value="2"/>
</dbReference>
<evidence type="ECO:0000256" key="6">
    <source>
        <dbReference type="ARBA" id="ARBA00004484"/>
    </source>
</evidence>
<dbReference type="InterPro" id="IPR023801">
    <property type="entry name" value="His_deacetylse_dom"/>
</dbReference>
<evidence type="ECO:0000256" key="2">
    <source>
        <dbReference type="ARBA" id="ARBA00004120"/>
    </source>
</evidence>
<dbReference type="InterPro" id="IPR023696">
    <property type="entry name" value="Ureohydrolase_dom_sf"/>
</dbReference>
<evidence type="ECO:0000256" key="22">
    <source>
        <dbReference type="ARBA" id="ARBA00022853"/>
    </source>
</evidence>
<evidence type="ECO:0000313" key="36">
    <source>
        <dbReference type="Proteomes" id="UP001165740"/>
    </source>
</evidence>
<keyword evidence="13" id="KW-0597">Phosphoprotein</keyword>
<evidence type="ECO:0000256" key="1">
    <source>
        <dbReference type="ARBA" id="ARBA00001947"/>
    </source>
</evidence>
<dbReference type="GO" id="GO:0005813">
    <property type="term" value="C:centrosome"/>
    <property type="evidence" value="ECO:0007669"/>
    <property type="project" value="UniProtKB-SubCell"/>
</dbReference>
<keyword evidence="17 33" id="KW-0863">Zinc-finger</keyword>
<dbReference type="GO" id="GO:0030424">
    <property type="term" value="C:axon"/>
    <property type="evidence" value="ECO:0007669"/>
    <property type="project" value="UniProtKB-SubCell"/>
</dbReference>
<evidence type="ECO:0000256" key="3">
    <source>
        <dbReference type="ARBA" id="ARBA00004123"/>
    </source>
</evidence>
<keyword evidence="15" id="KW-0479">Metal-binding</keyword>
<keyword evidence="26" id="KW-0206">Cytoskeleton</keyword>
<dbReference type="FunFam" id="3.40.800.20:FF:000005">
    <property type="entry name" value="histone deacetylase 6"/>
    <property type="match status" value="1"/>
</dbReference>
<keyword evidence="22" id="KW-0156">Chromatin regulator</keyword>
<evidence type="ECO:0000256" key="24">
    <source>
        <dbReference type="ARBA" id="ARBA00023163"/>
    </source>
</evidence>
<evidence type="ECO:0000256" key="11">
    <source>
        <dbReference type="ARBA" id="ARBA00022490"/>
    </source>
</evidence>
<name>A0A9W3A3Z4_BIOGL</name>
<evidence type="ECO:0000256" key="28">
    <source>
        <dbReference type="ARBA" id="ARBA00023273"/>
    </source>
</evidence>
<dbReference type="CDD" id="cd10002">
    <property type="entry name" value="HDAC10_HDAC6-dom1"/>
    <property type="match status" value="1"/>
</dbReference>
<keyword evidence="20" id="KW-0862">Zinc</keyword>
<dbReference type="GO" id="GO:0043204">
    <property type="term" value="C:perikaryon"/>
    <property type="evidence" value="ECO:0007669"/>
    <property type="project" value="UniProtKB-SubCell"/>
</dbReference>
<feature type="domain" description="UBP-type" evidence="35">
    <location>
        <begin position="1114"/>
        <end position="1212"/>
    </location>
</feature>
<comment type="cofactor">
    <cofactor evidence="1">
        <name>Zn(2+)</name>
        <dbReference type="ChEBI" id="CHEBI:29105"/>
    </cofactor>
</comment>
<dbReference type="GO" id="GO:0051129">
    <property type="term" value="P:negative regulation of cellular component organization"/>
    <property type="evidence" value="ECO:0007669"/>
    <property type="project" value="UniProtKB-ARBA"/>
</dbReference>
<dbReference type="GeneID" id="106063065"/>
<keyword evidence="24" id="KW-0804">Transcription</keyword>
<dbReference type="PRINTS" id="PR01270">
    <property type="entry name" value="HDASUPER"/>
</dbReference>
<evidence type="ECO:0000256" key="4">
    <source>
        <dbReference type="ARBA" id="ARBA00004279"/>
    </source>
</evidence>
<feature type="compositionally biased region" description="Gly residues" evidence="34">
    <location>
        <begin position="1075"/>
        <end position="1085"/>
    </location>
</feature>
<evidence type="ECO:0000256" key="18">
    <source>
        <dbReference type="ARBA" id="ARBA00022786"/>
    </source>
</evidence>
<dbReference type="GO" id="GO:0000118">
    <property type="term" value="C:histone deacetylase complex"/>
    <property type="evidence" value="ECO:0007669"/>
    <property type="project" value="TreeGrafter"/>
</dbReference>
<dbReference type="Pfam" id="PF00850">
    <property type="entry name" value="Hist_deacetyl"/>
    <property type="match status" value="2"/>
</dbReference>
<keyword evidence="16" id="KW-0677">Repeat</keyword>
<dbReference type="PANTHER" id="PTHR10625:SF38">
    <property type="entry name" value="HISTONE DEACETYLASE 6, ISOFORM G"/>
    <property type="match status" value="1"/>
</dbReference>
<dbReference type="GO" id="GO:0003779">
    <property type="term" value="F:actin binding"/>
    <property type="evidence" value="ECO:0007669"/>
    <property type="project" value="UniProtKB-KW"/>
</dbReference>
<dbReference type="InterPro" id="IPR000286">
    <property type="entry name" value="HDACs"/>
</dbReference>
<keyword evidence="14" id="KW-0808">Transferase</keyword>
<dbReference type="FunFam" id="3.30.40.10:FF:000342">
    <property type="entry name" value="Histone deacetylase 6"/>
    <property type="match status" value="1"/>
</dbReference>
<keyword evidence="18" id="KW-0833">Ubl conjugation pathway</keyword>
<keyword evidence="11" id="KW-0963">Cytoplasm</keyword>
<evidence type="ECO:0000256" key="33">
    <source>
        <dbReference type="PROSITE-ProRule" id="PRU00502"/>
    </source>
</evidence>
<comment type="similarity">
    <text evidence="9">Belongs to the histone deacetylase family. HD type 2 subfamily.</text>
</comment>
<organism evidence="36 38">
    <name type="scientific">Biomphalaria glabrata</name>
    <name type="common">Bloodfluke planorb</name>
    <name type="synonym">Freshwater snail</name>
    <dbReference type="NCBI Taxonomy" id="6526"/>
    <lineage>
        <taxon>Eukaryota</taxon>
        <taxon>Metazoa</taxon>
        <taxon>Spiralia</taxon>
        <taxon>Lophotrochozoa</taxon>
        <taxon>Mollusca</taxon>
        <taxon>Gastropoda</taxon>
        <taxon>Heterobranchia</taxon>
        <taxon>Euthyneura</taxon>
        <taxon>Panpulmonata</taxon>
        <taxon>Hygrophila</taxon>
        <taxon>Lymnaeoidea</taxon>
        <taxon>Planorbidae</taxon>
        <taxon>Biomphalaria</taxon>
    </lineage>
</organism>
<evidence type="ECO:0000256" key="17">
    <source>
        <dbReference type="ARBA" id="ARBA00022771"/>
    </source>
</evidence>
<feature type="region of interest" description="Disordered" evidence="34">
    <location>
        <begin position="1"/>
        <end position="42"/>
    </location>
</feature>
<dbReference type="GO" id="GO:0016740">
    <property type="term" value="F:transferase activity"/>
    <property type="evidence" value="ECO:0007669"/>
    <property type="project" value="UniProtKB-KW"/>
</dbReference>
<evidence type="ECO:0000256" key="19">
    <source>
        <dbReference type="ARBA" id="ARBA00022801"/>
    </source>
</evidence>
<dbReference type="SMART" id="SM00290">
    <property type="entry name" value="ZnF_UBP"/>
    <property type="match status" value="1"/>
</dbReference>
<evidence type="ECO:0000259" key="35">
    <source>
        <dbReference type="PROSITE" id="PS50271"/>
    </source>
</evidence>
<dbReference type="GO" id="GO:0008270">
    <property type="term" value="F:zinc ion binding"/>
    <property type="evidence" value="ECO:0007669"/>
    <property type="project" value="UniProtKB-KW"/>
</dbReference>
<keyword evidence="36" id="KW-1185">Reference proteome</keyword>
<evidence type="ECO:0000256" key="10">
    <source>
        <dbReference type="ARBA" id="ARBA00022481"/>
    </source>
</evidence>
<dbReference type="Pfam" id="PF02148">
    <property type="entry name" value="zf-UBP"/>
    <property type="match status" value="1"/>
</dbReference>
<feature type="compositionally biased region" description="Basic and acidic residues" evidence="34">
    <location>
        <begin position="1"/>
        <end position="23"/>
    </location>
</feature>
<evidence type="ECO:0000256" key="31">
    <source>
        <dbReference type="ARBA" id="ARBA00068733"/>
    </source>
</evidence>
<evidence type="ECO:0000256" key="9">
    <source>
        <dbReference type="ARBA" id="ARBA00007738"/>
    </source>
</evidence>
<keyword evidence="21" id="KW-0832">Ubl conjugation</keyword>
<evidence type="ECO:0000256" key="16">
    <source>
        <dbReference type="ARBA" id="ARBA00022737"/>
    </source>
</evidence>
<dbReference type="GO" id="GO:0004407">
    <property type="term" value="F:histone deacetylase activity"/>
    <property type="evidence" value="ECO:0007669"/>
    <property type="project" value="TreeGrafter"/>
</dbReference>
<evidence type="ECO:0000313" key="38">
    <source>
        <dbReference type="RefSeq" id="XP_055881900.1"/>
    </source>
</evidence>
<evidence type="ECO:0000256" key="27">
    <source>
        <dbReference type="ARBA" id="ARBA00023242"/>
    </source>
</evidence>
<dbReference type="RefSeq" id="XP_055881900.1">
    <property type="nucleotide sequence ID" value="XM_056025925.1"/>
</dbReference>
<gene>
    <name evidence="37 38" type="primary">LOC106063065</name>
</gene>
<accession>A0A9W3A3Z4</accession>
<evidence type="ECO:0000313" key="37">
    <source>
        <dbReference type="RefSeq" id="XP_055881899.1"/>
    </source>
</evidence>
<dbReference type="AlphaFoldDB" id="A0A9W3A3Z4"/>
<keyword evidence="10" id="KW-0488">Methylation</keyword>
<comment type="catalytic activity">
    <reaction evidence="30">
        <text>N(6)-acetyl-L-lysyl-[alpha-tubulin] + H2O = L-lysyl-[alpha-tubulin] + acetate</text>
        <dbReference type="Rhea" id="RHEA:21548"/>
        <dbReference type="Rhea" id="RHEA-COMP:11278"/>
        <dbReference type="Rhea" id="RHEA-COMP:11279"/>
        <dbReference type="ChEBI" id="CHEBI:15377"/>
        <dbReference type="ChEBI" id="CHEBI:29969"/>
        <dbReference type="ChEBI" id="CHEBI:30089"/>
        <dbReference type="ChEBI" id="CHEBI:61930"/>
    </reaction>
    <physiologicalReaction direction="left-to-right" evidence="30">
        <dbReference type="Rhea" id="RHEA:21549"/>
    </physiologicalReaction>
</comment>
<evidence type="ECO:0000256" key="29">
    <source>
        <dbReference type="ARBA" id="ARBA00049136"/>
    </source>
</evidence>
<keyword evidence="25" id="KW-0009">Actin-binding</keyword>
<dbReference type="InterPro" id="IPR037138">
    <property type="entry name" value="His_deacetylse_dom_sf"/>
</dbReference>
<proteinExistence type="inferred from homology"/>
<comment type="pathway">
    <text evidence="8">Protein modification; protein ubiquitination.</text>
</comment>
<protein>
    <recommendedName>
        <fullName evidence="31">Protein deacetylase HDAC6</fullName>
    </recommendedName>
    <alternativeName>
        <fullName evidence="32">Tubulin-lysine deacetylase HDAC6</fullName>
    </alternativeName>
</protein>
<evidence type="ECO:0000256" key="5">
    <source>
        <dbReference type="ARBA" id="ARBA00004300"/>
    </source>
</evidence>
<evidence type="ECO:0000256" key="12">
    <source>
        <dbReference type="ARBA" id="ARBA00022491"/>
    </source>
</evidence>
<dbReference type="GO" id="GO:0016787">
    <property type="term" value="F:hydrolase activity"/>
    <property type="evidence" value="ECO:0007669"/>
    <property type="project" value="UniProtKB-KW"/>
</dbReference>
<dbReference type="Proteomes" id="UP001165740">
    <property type="component" value="Chromosome 4"/>
</dbReference>
<evidence type="ECO:0000256" key="14">
    <source>
        <dbReference type="ARBA" id="ARBA00022679"/>
    </source>
</evidence>
<feature type="region of interest" description="Disordered" evidence="34">
    <location>
        <begin position="861"/>
        <end position="880"/>
    </location>
</feature>
<evidence type="ECO:0000256" key="20">
    <source>
        <dbReference type="ARBA" id="ARBA00022833"/>
    </source>
</evidence>
<dbReference type="GO" id="GO:0032886">
    <property type="term" value="P:regulation of microtubule-based process"/>
    <property type="evidence" value="ECO:0007669"/>
    <property type="project" value="UniProtKB-ARBA"/>
</dbReference>
<keyword evidence="23" id="KW-0805">Transcription regulation</keyword>
<dbReference type="SUPFAM" id="SSF57850">
    <property type="entry name" value="RING/U-box"/>
    <property type="match status" value="1"/>
</dbReference>
<dbReference type="Gene3D" id="3.30.40.10">
    <property type="entry name" value="Zinc/RING finger domain, C3HC4 (zinc finger)"/>
    <property type="match status" value="1"/>
</dbReference>
<evidence type="ECO:0000256" key="30">
    <source>
        <dbReference type="ARBA" id="ARBA00050910"/>
    </source>
</evidence>
<feature type="region of interest" description="Disordered" evidence="34">
    <location>
        <begin position="1056"/>
        <end position="1085"/>
    </location>
</feature>
<dbReference type="RefSeq" id="XP_055881899.1">
    <property type="nucleotide sequence ID" value="XM_056025924.1"/>
</dbReference>
<keyword evidence="27" id="KW-0539">Nucleus</keyword>
<evidence type="ECO:0000256" key="15">
    <source>
        <dbReference type="ARBA" id="ARBA00022723"/>
    </source>
</evidence>
<evidence type="ECO:0000256" key="8">
    <source>
        <dbReference type="ARBA" id="ARBA00004906"/>
    </source>
</evidence>
<evidence type="ECO:0000256" key="13">
    <source>
        <dbReference type="ARBA" id="ARBA00022553"/>
    </source>
</evidence>
<evidence type="ECO:0000256" key="32">
    <source>
        <dbReference type="ARBA" id="ARBA00082852"/>
    </source>
</evidence>
<evidence type="ECO:0000256" key="23">
    <source>
        <dbReference type="ARBA" id="ARBA00023015"/>
    </source>
</evidence>
<dbReference type="SUPFAM" id="SSF52768">
    <property type="entry name" value="Arginase/deacetylase"/>
    <property type="match status" value="2"/>
</dbReference>
<evidence type="ECO:0000256" key="26">
    <source>
        <dbReference type="ARBA" id="ARBA00023212"/>
    </source>
</evidence>
<feature type="compositionally biased region" description="Polar residues" evidence="34">
    <location>
        <begin position="868"/>
        <end position="878"/>
    </location>
</feature>
<dbReference type="PROSITE" id="PS50271">
    <property type="entry name" value="ZF_UBP"/>
    <property type="match status" value="1"/>
</dbReference>
<dbReference type="GO" id="GO:0006950">
    <property type="term" value="P:response to stress"/>
    <property type="evidence" value="ECO:0007669"/>
    <property type="project" value="UniProtKB-ARBA"/>
</dbReference>
<evidence type="ECO:0000256" key="7">
    <source>
        <dbReference type="ARBA" id="ARBA00004489"/>
    </source>
</evidence>
<comment type="catalytic activity">
    <reaction evidence="29">
        <text>N(6)-acetyl-L-lysyl-[protein] + H2O = L-lysyl-[protein] + acetate</text>
        <dbReference type="Rhea" id="RHEA:58108"/>
        <dbReference type="Rhea" id="RHEA-COMP:9752"/>
        <dbReference type="Rhea" id="RHEA-COMP:10731"/>
        <dbReference type="ChEBI" id="CHEBI:15377"/>
        <dbReference type="ChEBI" id="CHEBI:29969"/>
        <dbReference type="ChEBI" id="CHEBI:30089"/>
        <dbReference type="ChEBI" id="CHEBI:61930"/>
    </reaction>
    <physiologicalReaction direction="left-to-right" evidence="29">
        <dbReference type="Rhea" id="RHEA:58109"/>
    </physiologicalReaction>
</comment>
<keyword evidence="19" id="KW-0378">Hydrolase</keyword>
<evidence type="ECO:0000256" key="25">
    <source>
        <dbReference type="ARBA" id="ARBA00023203"/>
    </source>
</evidence>
<sequence length="1214" mass="135028">MSGKKNDDSKEERTTSDSAKKSYDSSGSDNESDEDTFSLTTLEIREPAPPVYIGTGLVYDEIMTMHKCDWDPDFPENPLRLTEPYKRCCELGLIERCERIESKRATDEEILTKHTKEHLELTAKSVSMSYEERMELCQNYDAWYCNDYTYDASMIAAGTTIQLMNDILESNLTNGFAMVRPPGHHAMESEFNGYCTFNNVALAAQDAINKGVERILIVDWDVHHGQGIQRLFYNDPRVLYFSIHRYEYGKFWPELRESDYDYIGEGPGKGFNINVPLNKIEMTDSDYMTIVQQILLPLAYEYNPQLVLVSSGYDAAVGCIEGEMLITPPMYAHMIHHLLALAKGRVCVALEGGYCIKSLSEGCALTLRSLLQDPCPLIPATVEPSDSIVTTILNLVKVLSPYWKCFKHYKKLESFEKCVFKEVNNSPPLEGVVFQTSENRPEKYKLTGFYPVQTDEVKRKFQCMIENIIDQTKLGVAATRCCYTFDAQMKCHKNTFSLSHPERPARIISIHKKLTQWGLLDRSLIVPSRIAKRSELLWIHNEQYVDKLKVTELMDDESLRDFPHEAGYPSIYCHQKSLYCALLAAGSLLNVVEAVLTNQAQSGVANIRPPGHHAEYNKAMGFCFFNNVAVAAKFAQKKFGVKRILIVDWDVHHGNATQHQFYRDPSVLYISLHRFDNGHFFPGHQDASATFVGSGPGEGYNVNIPWCGNKMGDAEYLMAFTQIIMPIAYQFAPELVLVSAGFDSAVGDPLGGYAVTPAGYAHMTHMLMGLANGRVILTLEGGYNLKTISECMAACTSVLLGDQCPALKKLVPCDSAAITVNEVLLIQKNYWSCLKFKEKIPKVEADLRLPTFSLAPKPKQYDPRKTISCGNIKSNQTKTTSDISDITTTDITDITSTSGLTASKTDSALTCSSDARITYSSLSLPSAKEKLKDVNQSHNDGPESAPEQEIISAMGNLSLDTASSASQPKRWVDPDDPYDRVSDPVKKIFSCQKPIEPYRSVVYANDPGSPPLSRFATGHDEYVAIDEPVAVDSSQYKDREETIEFPAPPFRRVTRSSTSEAATVAGSSRDANQVTGGGDESLGAWGGSSRPANVLDLVRTQKGVEQMYAVAPLPWCPHLTEVSPLPASSINVHEMCSTCGDQTENWICLACYTVGCSRFVSGHMLQHKEESGHNLALSFSDLSVWCYACDSYVDNEVLLPIKSSAHLSKFGETL</sequence>
<dbReference type="GO" id="GO:0030425">
    <property type="term" value="C:dendrite"/>
    <property type="evidence" value="ECO:0007669"/>
    <property type="project" value="UniProtKB-SubCell"/>
</dbReference>
<keyword evidence="28" id="KW-0966">Cell projection</keyword>
<dbReference type="PANTHER" id="PTHR10625">
    <property type="entry name" value="HISTONE DEACETYLASE HDAC1-RELATED"/>
    <property type="match status" value="1"/>
</dbReference>
<dbReference type="GO" id="GO:0040029">
    <property type="term" value="P:epigenetic regulation of gene expression"/>
    <property type="evidence" value="ECO:0007669"/>
    <property type="project" value="TreeGrafter"/>
</dbReference>
<keyword evidence="12" id="KW-0678">Repressor</keyword>
<dbReference type="InterPro" id="IPR001607">
    <property type="entry name" value="Znf_UBP"/>
</dbReference>
<comment type="subcellular location">
    <subcellularLocation>
        <location evidence="7">Cell projection</location>
        <location evidence="7">Axon</location>
    </subcellularLocation>
    <subcellularLocation>
        <location evidence="4">Cell projection</location>
        <location evidence="4">Dendrite</location>
    </subcellularLocation>
    <subcellularLocation>
        <location evidence="2">Cytoplasm</location>
        <location evidence="2">Cytoskeleton</location>
        <location evidence="2">Cilium basal body</location>
    </subcellularLocation>
    <subcellularLocation>
        <location evidence="5">Cytoplasm</location>
        <location evidence="5">Cytoskeleton</location>
        <location evidence="5">Microtubule organizing center</location>
        <location evidence="5">Centrosome</location>
    </subcellularLocation>
    <subcellularLocation>
        <location evidence="3">Nucleus</location>
    </subcellularLocation>
    <subcellularLocation>
        <location evidence="6">Perikaryon</location>
    </subcellularLocation>
</comment>
<dbReference type="OMA" id="HTRSHVN"/>
<evidence type="ECO:0000256" key="34">
    <source>
        <dbReference type="SAM" id="MobiDB-lite"/>
    </source>
</evidence>
<dbReference type="InterPro" id="IPR013083">
    <property type="entry name" value="Znf_RING/FYVE/PHD"/>
</dbReference>
<dbReference type="GO" id="GO:0051646">
    <property type="term" value="P:mitochondrion localization"/>
    <property type="evidence" value="ECO:0007669"/>
    <property type="project" value="UniProtKB-ARBA"/>
</dbReference>
<feature type="compositionally biased region" description="Polar residues" evidence="34">
    <location>
        <begin position="1056"/>
        <end position="1074"/>
    </location>
</feature>